<accession>A0A1H3DFR8</accession>
<protein>
    <submittedName>
        <fullName evidence="3">Methanobactin biosynthesis cassette protein MbnP</fullName>
    </submittedName>
</protein>
<dbReference type="RefSeq" id="WP_091817264.1">
    <property type="nucleotide sequence ID" value="NZ_FNNE01000012.1"/>
</dbReference>
<name>A0A1H3DFR8_9GAMM</name>
<evidence type="ECO:0000259" key="2">
    <source>
        <dbReference type="Pfam" id="PF20243"/>
    </source>
</evidence>
<dbReference type="NCBIfam" id="TIGR04052">
    <property type="entry name" value="MbnP_like_WxW"/>
    <property type="match status" value="1"/>
</dbReference>
<dbReference type="AlphaFoldDB" id="A0A1H3DFR8"/>
<dbReference type="Proteomes" id="UP000199675">
    <property type="component" value="Unassembled WGS sequence"/>
</dbReference>
<keyword evidence="4" id="KW-1185">Reference proteome</keyword>
<evidence type="ECO:0000313" key="3">
    <source>
        <dbReference type="EMBL" id="SDX65236.1"/>
    </source>
</evidence>
<sequence length="288" mass="30113">MSVLKAVSLVTCSSVLLACGGGSSSTSETSVTTTGVVLPFEAVYNSGNDPISCDGTMSGLGAGVDAELLDFRLYVHGVTVVTSFQRELAVSLDTNDWQGEGVALLDFRGYISCGTEPQLPRTQVTGSVNLEDGEYLTGASFTVGVPETLNHNNLASAPTPLNVPTLHWSWQTGYKFLRMDVSVIGGDDFNVHLGSTDCTGDATVGETVTCSRSNRPQIDFPTFNFGQDVIVIDYGVLVANAIDGVDDGGAPGCMSGVTDPECDPVFTALGLDLGTGRSTSAQTVFRLK</sequence>
<evidence type="ECO:0000313" key="4">
    <source>
        <dbReference type="Proteomes" id="UP000199675"/>
    </source>
</evidence>
<proteinExistence type="predicted"/>
<dbReference type="Pfam" id="PF20243">
    <property type="entry name" value="MbnP"/>
    <property type="match status" value="1"/>
</dbReference>
<feature type="signal peptide" evidence="1">
    <location>
        <begin position="1"/>
        <end position="18"/>
    </location>
</feature>
<dbReference type="STRING" id="488533.SAMN04487960_11272"/>
<dbReference type="OrthoDB" id="64245at2"/>
<dbReference type="InterPro" id="IPR023977">
    <property type="entry name" value="MbnP-like"/>
</dbReference>
<feature type="domain" description="Copper-binding protein MbnP-like" evidence="2">
    <location>
        <begin position="35"/>
        <end position="254"/>
    </location>
</feature>
<keyword evidence="1" id="KW-0732">Signal</keyword>
<dbReference type="InterPro" id="IPR046863">
    <property type="entry name" value="MbnP-like_dom"/>
</dbReference>
<dbReference type="EMBL" id="FNNE01000012">
    <property type="protein sequence ID" value="SDX65236.1"/>
    <property type="molecule type" value="Genomic_DNA"/>
</dbReference>
<gene>
    <name evidence="3" type="ORF">SAMN04487960_11272</name>
</gene>
<dbReference type="PROSITE" id="PS51257">
    <property type="entry name" value="PROKAR_LIPOPROTEIN"/>
    <property type="match status" value="1"/>
</dbReference>
<organism evidence="3 4">
    <name type="scientific">Marinobacter mobilis</name>
    <dbReference type="NCBI Taxonomy" id="488533"/>
    <lineage>
        <taxon>Bacteria</taxon>
        <taxon>Pseudomonadati</taxon>
        <taxon>Pseudomonadota</taxon>
        <taxon>Gammaproteobacteria</taxon>
        <taxon>Pseudomonadales</taxon>
        <taxon>Marinobacteraceae</taxon>
        <taxon>Marinobacter</taxon>
    </lineage>
</organism>
<evidence type="ECO:0000256" key="1">
    <source>
        <dbReference type="SAM" id="SignalP"/>
    </source>
</evidence>
<reference evidence="3 4" key="1">
    <citation type="submission" date="2016-10" db="EMBL/GenBank/DDBJ databases">
        <authorList>
            <person name="de Groot N.N."/>
        </authorList>
    </citation>
    <scope>NUCLEOTIDE SEQUENCE [LARGE SCALE GENOMIC DNA]</scope>
    <source>
        <strain evidence="3 4">CGMCC 1.7059</strain>
    </source>
</reference>
<feature type="chain" id="PRO_5011490454" evidence="1">
    <location>
        <begin position="19"/>
        <end position="288"/>
    </location>
</feature>